<dbReference type="GO" id="GO:0006352">
    <property type="term" value="P:DNA-templated transcription initiation"/>
    <property type="evidence" value="ECO:0007669"/>
    <property type="project" value="InterPro"/>
</dbReference>
<dbReference type="SUPFAM" id="SSF54427">
    <property type="entry name" value="NTF2-like"/>
    <property type="match status" value="1"/>
</dbReference>
<dbReference type="InterPro" id="IPR032710">
    <property type="entry name" value="NTF2-like_dom_sf"/>
</dbReference>
<dbReference type="Proteomes" id="UP000009081">
    <property type="component" value="Chromosome"/>
</dbReference>
<dbReference type="GO" id="GO:0003677">
    <property type="term" value="F:DNA binding"/>
    <property type="evidence" value="ECO:0007669"/>
    <property type="project" value="InterPro"/>
</dbReference>
<dbReference type="InterPro" id="IPR036388">
    <property type="entry name" value="WH-like_DNA-bd_sf"/>
</dbReference>
<dbReference type="eggNOG" id="COG1595">
    <property type="taxonomic scope" value="Bacteria"/>
</dbReference>
<dbReference type="InterPro" id="IPR052704">
    <property type="entry name" value="ECF_Sigma-70_Domain"/>
</dbReference>
<evidence type="ECO:0000259" key="2">
    <source>
        <dbReference type="Pfam" id="PF04542"/>
    </source>
</evidence>
<evidence type="ECO:0000313" key="4">
    <source>
        <dbReference type="EMBL" id="ACS41031.1"/>
    </source>
</evidence>
<gene>
    <name evidence="4" type="ordered locus">MexAM1_META1p3291</name>
</gene>
<dbReference type="PANTHER" id="PTHR30173">
    <property type="entry name" value="SIGMA 19 FACTOR"/>
    <property type="match status" value="1"/>
</dbReference>
<evidence type="ECO:0000313" key="5">
    <source>
        <dbReference type="Proteomes" id="UP000009081"/>
    </source>
</evidence>
<dbReference type="Gene3D" id="3.10.450.50">
    <property type="match status" value="1"/>
</dbReference>
<dbReference type="GO" id="GO:0016987">
    <property type="term" value="F:sigma factor activity"/>
    <property type="evidence" value="ECO:0007669"/>
    <property type="project" value="InterPro"/>
</dbReference>
<dbReference type="EMBL" id="CP001510">
    <property type="protein sequence ID" value="ACS41031.1"/>
    <property type="molecule type" value="Genomic_DNA"/>
</dbReference>
<organism evidence="4 5">
    <name type="scientific">Methylorubrum extorquens (strain ATCC 14718 / DSM 1338 / JCM 2805 / NCIMB 9133 / AM1)</name>
    <name type="common">Methylobacterium extorquens</name>
    <dbReference type="NCBI Taxonomy" id="272630"/>
    <lineage>
        <taxon>Bacteria</taxon>
        <taxon>Pseudomonadati</taxon>
        <taxon>Pseudomonadota</taxon>
        <taxon>Alphaproteobacteria</taxon>
        <taxon>Hyphomicrobiales</taxon>
        <taxon>Methylobacteriaceae</taxon>
        <taxon>Methylorubrum</taxon>
    </lineage>
</organism>
<comment type="subunit">
    <text evidence="1">Interacts transiently with the RNA polymerase catalytic core formed by RpoA, RpoB, RpoC and RpoZ (2 alpha, 1 beta, 1 beta' and 1 omega subunit) to form the RNA polymerase holoenzyme that can initiate transcription.</text>
</comment>
<dbReference type="InterPro" id="IPR013324">
    <property type="entry name" value="RNA_pol_sigma_r3/r4-like"/>
</dbReference>
<dbReference type="Pfam" id="PF08281">
    <property type="entry name" value="Sigma70_r4_2"/>
    <property type="match status" value="1"/>
</dbReference>
<dbReference type="SUPFAM" id="SSF88659">
    <property type="entry name" value="Sigma3 and sigma4 domains of RNA polymerase sigma factors"/>
    <property type="match status" value="1"/>
</dbReference>
<keyword evidence="5" id="KW-1185">Reference proteome</keyword>
<dbReference type="AlphaFoldDB" id="C5AXG3"/>
<dbReference type="Pfam" id="PF04542">
    <property type="entry name" value="Sigma70_r2"/>
    <property type="match status" value="1"/>
</dbReference>
<dbReference type="InterPro" id="IPR013249">
    <property type="entry name" value="RNA_pol_sigma70_r4_t2"/>
</dbReference>
<feature type="domain" description="RNA polymerase sigma-70 region 2" evidence="2">
    <location>
        <begin position="33"/>
        <end position="96"/>
    </location>
</feature>
<dbReference type="Gene3D" id="1.10.1740.10">
    <property type="match status" value="1"/>
</dbReference>
<proteinExistence type="predicted"/>
<dbReference type="PANTHER" id="PTHR30173:SF43">
    <property type="entry name" value="ECF RNA POLYMERASE SIGMA FACTOR SIGI-RELATED"/>
    <property type="match status" value="1"/>
</dbReference>
<reference evidence="4 5" key="1">
    <citation type="journal article" date="2009" name="PLoS ONE">
        <title>Methylobacterium genome sequences: a reference blueprint to investigate microbial metabolism of C1 compounds from natural and industrial sources.</title>
        <authorList>
            <person name="Vuilleumier S."/>
            <person name="Chistoserdova L."/>
            <person name="Lee M.-C."/>
            <person name="Bringel F."/>
            <person name="Lajus A."/>
            <person name="Zhou Y."/>
            <person name="Gourion B."/>
            <person name="Barbe V."/>
            <person name="Chang J."/>
            <person name="Cruveiller S."/>
            <person name="Dossat C."/>
            <person name="Gillett W."/>
            <person name="Gruffaz C."/>
            <person name="Haugen E."/>
            <person name="Hourcade E."/>
            <person name="Levy R."/>
            <person name="Mangenot S."/>
            <person name="Muller E."/>
            <person name="Nadalig T."/>
            <person name="Pagni M."/>
            <person name="Penny C."/>
            <person name="Peyraud R."/>
            <person name="Robinson D.G."/>
            <person name="Roche D."/>
            <person name="Rouy Z."/>
            <person name="Saenampechek C."/>
            <person name="Salvignol G."/>
            <person name="Vallenet D."/>
            <person name="Wu Z."/>
            <person name="Marx C.J."/>
            <person name="Vorholt J.A."/>
            <person name="Olson M.V."/>
            <person name="Kaul R."/>
            <person name="Weissenbach J."/>
            <person name="Medigue C."/>
            <person name="Lidstrom M.E."/>
        </authorList>
    </citation>
    <scope>NUCLEOTIDE SEQUENCE [LARGE SCALE GENOMIC DNA]</scope>
    <source>
        <strain evidence="5">ATCC 14718 / DSM 1338 / JCM 2805 / NCIMB 9133 / AM1</strain>
    </source>
</reference>
<dbReference type="SUPFAM" id="SSF88946">
    <property type="entry name" value="Sigma2 domain of RNA polymerase sigma factors"/>
    <property type="match status" value="1"/>
</dbReference>
<dbReference type="InterPro" id="IPR007627">
    <property type="entry name" value="RNA_pol_sigma70_r2"/>
</dbReference>
<protein>
    <submittedName>
        <fullName evidence="4">RNA polymerase sigma factor</fullName>
    </submittedName>
</protein>
<dbReference type="Gene3D" id="1.10.10.10">
    <property type="entry name" value="Winged helix-like DNA-binding domain superfamily/Winged helix DNA-binding domain"/>
    <property type="match status" value="1"/>
</dbReference>
<dbReference type="InterPro" id="IPR013325">
    <property type="entry name" value="RNA_pol_sigma_r2"/>
</dbReference>
<evidence type="ECO:0000256" key="1">
    <source>
        <dbReference type="ARBA" id="ARBA00011344"/>
    </source>
</evidence>
<accession>C5AXG3</accession>
<evidence type="ECO:0000259" key="3">
    <source>
        <dbReference type="Pfam" id="PF08281"/>
    </source>
</evidence>
<dbReference type="STRING" id="272630.MexAM1_META1p3291"/>
<dbReference type="KEGG" id="mea:Mex_1p3291"/>
<dbReference type="HOGENOM" id="CLU_047691_22_0_5"/>
<name>C5AXG3_METEA</name>
<dbReference type="NCBIfam" id="NF007214">
    <property type="entry name" value="PRK09636.1"/>
    <property type="match status" value="1"/>
</dbReference>
<sequence>MMRPEASDPFESACAASTIPTRPVMRPEASDPFEAERARLTRLAYRMLGSFAEAEDVVQSAWLRWQAADRAAVAVPGAFLSRIVTRLCLDTMKSARARREVYVGPWLPEPALDTEEAIDGDDLTLTLMMALERLSPLERAAFLLHDVFGVPLDEVAATLGRAAPAVRQLAVRARQHVRAERPRYPLPTEEGERIARAFFDASRSGDVAALRGLLSETVTMRADGGGKVIAVLNPIRGIDRVLRLFSGLARKYAGSPATLLRAVRVDGLPGFVSLERGGVLQVTALEIRDGRIAGIYITRNPDKLRRVAEAVAIPDVR</sequence>
<feature type="domain" description="RNA polymerase sigma factor 70 region 4 type 2" evidence="3">
    <location>
        <begin position="127"/>
        <end position="176"/>
    </location>
</feature>